<feature type="signal peptide" evidence="2">
    <location>
        <begin position="1"/>
        <end position="24"/>
    </location>
</feature>
<proteinExistence type="predicted"/>
<evidence type="ECO:0000256" key="2">
    <source>
        <dbReference type="SAM" id="SignalP"/>
    </source>
</evidence>
<keyword evidence="1" id="KW-1133">Transmembrane helix</keyword>
<feature type="transmembrane region" description="Helical" evidence="1">
    <location>
        <begin position="34"/>
        <end position="56"/>
    </location>
</feature>
<keyword evidence="1" id="KW-0472">Membrane</keyword>
<accession>A0ABW4DYT9</accession>
<dbReference type="EMBL" id="JBHTOQ010000022">
    <property type="protein sequence ID" value="MFD1481586.1"/>
    <property type="molecule type" value="Genomic_DNA"/>
</dbReference>
<feature type="chain" id="PRO_5047383681" description="Holin" evidence="2">
    <location>
        <begin position="25"/>
        <end position="176"/>
    </location>
</feature>
<organism evidence="3 4">
    <name type="scientific">Paracoccus nototheniae</name>
    <dbReference type="NCBI Taxonomy" id="2489002"/>
    <lineage>
        <taxon>Bacteria</taxon>
        <taxon>Pseudomonadati</taxon>
        <taxon>Pseudomonadota</taxon>
        <taxon>Alphaproteobacteria</taxon>
        <taxon>Rhodobacterales</taxon>
        <taxon>Paracoccaceae</taxon>
        <taxon>Paracoccus</taxon>
    </lineage>
</organism>
<comment type="caution">
    <text evidence="3">The sequence shown here is derived from an EMBL/GenBank/DDBJ whole genome shotgun (WGS) entry which is preliminary data.</text>
</comment>
<gene>
    <name evidence="3" type="ORF">ACFQ5P_09790</name>
</gene>
<evidence type="ECO:0000313" key="4">
    <source>
        <dbReference type="Proteomes" id="UP001597302"/>
    </source>
</evidence>
<dbReference type="Proteomes" id="UP001597302">
    <property type="component" value="Unassembled WGS sequence"/>
</dbReference>
<evidence type="ECO:0000256" key="1">
    <source>
        <dbReference type="SAM" id="Phobius"/>
    </source>
</evidence>
<sequence>MNRTTPALAAVAAALIMAPVAALAANSMPDLLDQGISWLAAALATAAASAIAATVAKITGATLDAKARATIEVALQRAARIGLEWLLDEASDTPLGQRLTIAAQTMLPYVDEGAGHSLKRFGLDAAQAARPHLQDMARAELIKQLGEVAPDKLAAALTSAVTASARVSTAPRPTKS</sequence>
<evidence type="ECO:0000313" key="3">
    <source>
        <dbReference type="EMBL" id="MFD1481586.1"/>
    </source>
</evidence>
<keyword evidence="2" id="KW-0732">Signal</keyword>
<keyword evidence="4" id="KW-1185">Reference proteome</keyword>
<name>A0ABW4DYT9_9RHOB</name>
<protein>
    <recommendedName>
        <fullName evidence="5">Holin</fullName>
    </recommendedName>
</protein>
<keyword evidence="1" id="KW-0812">Transmembrane</keyword>
<evidence type="ECO:0008006" key="5">
    <source>
        <dbReference type="Google" id="ProtNLM"/>
    </source>
</evidence>
<reference evidence="4" key="1">
    <citation type="journal article" date="2019" name="Int. J. Syst. Evol. Microbiol.">
        <title>The Global Catalogue of Microorganisms (GCM) 10K type strain sequencing project: providing services to taxonomists for standard genome sequencing and annotation.</title>
        <authorList>
            <consortium name="The Broad Institute Genomics Platform"/>
            <consortium name="The Broad Institute Genome Sequencing Center for Infectious Disease"/>
            <person name="Wu L."/>
            <person name="Ma J."/>
        </authorList>
    </citation>
    <scope>NUCLEOTIDE SEQUENCE [LARGE SCALE GENOMIC DNA]</scope>
    <source>
        <strain evidence="4">CCM 8875</strain>
    </source>
</reference>
<dbReference type="RefSeq" id="WP_131572893.1">
    <property type="nucleotide sequence ID" value="NZ_CBCSAJ010000004.1"/>
</dbReference>